<proteinExistence type="predicted"/>
<keyword evidence="2" id="KW-1185">Reference proteome</keyword>
<comment type="caution">
    <text evidence="1">The sequence shown here is derived from an EMBL/GenBank/DDBJ whole genome shotgun (WGS) entry which is preliminary data.</text>
</comment>
<dbReference type="EMBL" id="JAPDDR010000002">
    <property type="protein sequence ID" value="MCW1913050.1"/>
    <property type="molecule type" value="Genomic_DNA"/>
</dbReference>
<sequence length="168" mass="18013">MPKLVSLNVLLAQEIKDLYSAENQLIKALPKMAKASATTELKEAFQTHLEETKGHAGRLEEVARLLEITPKGKVCKAMQGLVEEGSEVIDEEGDVTVKDLALIGAAQKVEHYEIASYGTARALAEALGLQEVVEILQTTLDEEGNTDKILTSLAEALTPSAIEAASAE</sequence>
<gene>
    <name evidence="1" type="ORF">OJ996_05675</name>
</gene>
<evidence type="ECO:0000313" key="2">
    <source>
        <dbReference type="Proteomes" id="UP001165653"/>
    </source>
</evidence>
<reference evidence="1" key="1">
    <citation type="submission" date="2022-10" db="EMBL/GenBank/DDBJ databases">
        <title>Luteolibacter sp. GHJ8, whole genome shotgun sequencing project.</title>
        <authorList>
            <person name="Zhao G."/>
            <person name="Shen L."/>
        </authorList>
    </citation>
    <scope>NUCLEOTIDE SEQUENCE</scope>
    <source>
        <strain evidence="1">GHJ8</strain>
    </source>
</reference>
<protein>
    <submittedName>
        <fullName evidence="1">Ferritin-like domain-containing protein</fullName>
    </submittedName>
</protein>
<name>A0ABT3FZN9_9BACT</name>
<dbReference type="InterPro" id="IPR012347">
    <property type="entry name" value="Ferritin-like"/>
</dbReference>
<dbReference type="SUPFAM" id="SSF47240">
    <property type="entry name" value="Ferritin-like"/>
    <property type="match status" value="1"/>
</dbReference>
<dbReference type="PANTHER" id="PTHR30565">
    <property type="entry name" value="PROTEIN YCIF"/>
    <property type="match status" value="1"/>
</dbReference>
<dbReference type="CDD" id="cd07909">
    <property type="entry name" value="YciF"/>
    <property type="match status" value="1"/>
</dbReference>
<dbReference type="InterPro" id="IPR009078">
    <property type="entry name" value="Ferritin-like_SF"/>
</dbReference>
<dbReference type="InterPro" id="IPR010287">
    <property type="entry name" value="DUF892_YciF-like"/>
</dbReference>
<dbReference type="PANTHER" id="PTHR30565:SF9">
    <property type="entry name" value="PROTEIN YCIF"/>
    <property type="match status" value="1"/>
</dbReference>
<dbReference type="Gene3D" id="1.20.1260.10">
    <property type="match status" value="1"/>
</dbReference>
<accession>A0ABT3FZN9</accession>
<evidence type="ECO:0000313" key="1">
    <source>
        <dbReference type="EMBL" id="MCW1913050.1"/>
    </source>
</evidence>
<dbReference type="RefSeq" id="WP_264512093.1">
    <property type="nucleotide sequence ID" value="NZ_JAPDDR010000002.1"/>
</dbReference>
<dbReference type="InterPro" id="IPR047114">
    <property type="entry name" value="YciF"/>
</dbReference>
<dbReference type="Pfam" id="PF05974">
    <property type="entry name" value="DUF892"/>
    <property type="match status" value="1"/>
</dbReference>
<organism evidence="1 2">
    <name type="scientific">Luteolibacter rhizosphaerae</name>
    <dbReference type="NCBI Taxonomy" id="2989719"/>
    <lineage>
        <taxon>Bacteria</taxon>
        <taxon>Pseudomonadati</taxon>
        <taxon>Verrucomicrobiota</taxon>
        <taxon>Verrucomicrobiia</taxon>
        <taxon>Verrucomicrobiales</taxon>
        <taxon>Verrucomicrobiaceae</taxon>
        <taxon>Luteolibacter</taxon>
    </lineage>
</organism>
<dbReference type="Proteomes" id="UP001165653">
    <property type="component" value="Unassembled WGS sequence"/>
</dbReference>